<protein>
    <submittedName>
        <fullName evidence="2">Predicted protein</fullName>
    </submittedName>
</protein>
<dbReference type="InParanoid" id="D2VXA4"/>
<feature type="compositionally biased region" description="Polar residues" evidence="1">
    <location>
        <begin position="1"/>
        <end position="21"/>
    </location>
</feature>
<dbReference type="OrthoDB" id="10498915at2759"/>
<dbReference type="VEuPathDB" id="AmoebaDB:NAEGRDRAFT_52987"/>
<gene>
    <name evidence="2" type="ORF">NAEGRDRAFT_52987</name>
</gene>
<name>D2VXA4_NAEGR</name>
<keyword evidence="3" id="KW-1185">Reference proteome</keyword>
<reference evidence="2 3" key="1">
    <citation type="journal article" date="2010" name="Cell">
        <title>The genome of Naegleria gruberi illuminates early eukaryotic versatility.</title>
        <authorList>
            <person name="Fritz-Laylin L.K."/>
            <person name="Prochnik S.E."/>
            <person name="Ginger M.L."/>
            <person name="Dacks J.B."/>
            <person name="Carpenter M.L."/>
            <person name="Field M.C."/>
            <person name="Kuo A."/>
            <person name="Paredez A."/>
            <person name="Chapman J."/>
            <person name="Pham J."/>
            <person name="Shu S."/>
            <person name="Neupane R."/>
            <person name="Cipriano M."/>
            <person name="Mancuso J."/>
            <person name="Tu H."/>
            <person name="Salamov A."/>
            <person name="Lindquist E."/>
            <person name="Shapiro H."/>
            <person name="Lucas S."/>
            <person name="Grigoriev I.V."/>
            <person name="Cande W.Z."/>
            <person name="Fulton C."/>
            <person name="Rokhsar D.S."/>
            <person name="Dawson S.C."/>
        </authorList>
    </citation>
    <scope>NUCLEOTIDE SEQUENCE [LARGE SCALE GENOMIC DNA]</scope>
    <source>
        <strain evidence="2 3">NEG-M</strain>
    </source>
</reference>
<proteinExistence type="predicted"/>
<feature type="compositionally biased region" description="Polar residues" evidence="1">
    <location>
        <begin position="63"/>
        <end position="73"/>
    </location>
</feature>
<dbReference type="AlphaFoldDB" id="D2VXA4"/>
<sequence>MGSCISSTSSIGRQYRSSKTKSPYFEKTPTRAPSKKGSMKRTLSSSRKALECYLTTRREETTNDTLPETLSRASSNISPITPSSNSSLVVSRFNTFNSNVGGSEMSRKSSSNTKPLDIDTKREETLKKRRKSTLNIADSFITSSSPLNNSSDKPPTIFIGNSNSLSDTPMIRVESAENNLDEPESPEEENEDCYIFADSFWFNREIDPAGDLRGRAKSIDETLPKIIPAFTLKHPYMDGEEEYYGIEEGASEMSKTFSFNSSNNETCYTAGAIGVFATEDELKRHEMDELINLRTTIANEELEQLKLYEFPTW</sequence>
<evidence type="ECO:0000256" key="1">
    <source>
        <dbReference type="SAM" id="MobiDB-lite"/>
    </source>
</evidence>
<dbReference type="GeneID" id="8858038"/>
<organism evidence="3">
    <name type="scientific">Naegleria gruberi</name>
    <name type="common">Amoeba</name>
    <dbReference type="NCBI Taxonomy" id="5762"/>
    <lineage>
        <taxon>Eukaryota</taxon>
        <taxon>Discoba</taxon>
        <taxon>Heterolobosea</taxon>
        <taxon>Tetramitia</taxon>
        <taxon>Eutetramitia</taxon>
        <taxon>Vahlkampfiidae</taxon>
        <taxon>Naegleria</taxon>
    </lineage>
</organism>
<feature type="region of interest" description="Disordered" evidence="1">
    <location>
        <begin position="1"/>
        <end position="84"/>
    </location>
</feature>
<evidence type="ECO:0000313" key="2">
    <source>
        <dbReference type="EMBL" id="EFC38592.1"/>
    </source>
</evidence>
<dbReference type="Proteomes" id="UP000006671">
    <property type="component" value="Unassembled WGS sequence"/>
</dbReference>
<feature type="compositionally biased region" description="Low complexity" evidence="1">
    <location>
        <begin position="74"/>
        <end position="84"/>
    </location>
</feature>
<dbReference type="RefSeq" id="XP_002671336.1">
    <property type="nucleotide sequence ID" value="XM_002671290.1"/>
</dbReference>
<dbReference type="KEGG" id="ngr:NAEGRDRAFT_52987"/>
<evidence type="ECO:0000313" key="3">
    <source>
        <dbReference type="Proteomes" id="UP000006671"/>
    </source>
</evidence>
<dbReference type="EMBL" id="GG738906">
    <property type="protein sequence ID" value="EFC38592.1"/>
    <property type="molecule type" value="Genomic_DNA"/>
</dbReference>
<accession>D2VXA4</accession>